<dbReference type="AlphaFoldDB" id="A0A9X3C3X9"/>
<organism evidence="2 3">
    <name type="scientific">Flavobacterium shii</name>
    <dbReference type="NCBI Taxonomy" id="2987687"/>
    <lineage>
        <taxon>Bacteria</taxon>
        <taxon>Pseudomonadati</taxon>
        <taxon>Bacteroidota</taxon>
        <taxon>Flavobacteriia</taxon>
        <taxon>Flavobacteriales</taxon>
        <taxon>Flavobacteriaceae</taxon>
        <taxon>Flavobacterium</taxon>
    </lineage>
</organism>
<dbReference type="RefSeq" id="WP_264204408.1">
    <property type="nucleotide sequence ID" value="NZ_JAOZEW010000001.1"/>
</dbReference>
<dbReference type="InterPro" id="IPR011256">
    <property type="entry name" value="Reg_factor_effector_dom_sf"/>
</dbReference>
<dbReference type="Gene3D" id="3.30.530.20">
    <property type="match status" value="1"/>
</dbReference>
<dbReference type="Gene3D" id="3.20.80.10">
    <property type="entry name" value="Regulatory factor, effector binding domain"/>
    <property type="match status" value="1"/>
</dbReference>
<evidence type="ECO:0000256" key="1">
    <source>
        <dbReference type="SAM" id="MobiDB-lite"/>
    </source>
</evidence>
<dbReference type="Proteomes" id="UP001151079">
    <property type="component" value="Unassembled WGS sequence"/>
</dbReference>
<accession>A0A9X3C3X9</accession>
<protein>
    <submittedName>
        <fullName evidence="2">Transcriptional regulator</fullName>
    </submittedName>
</protein>
<sequence length="372" mass="41547">MRILKYIFLLLLLSLVSLTVFVATQKGDFIVERSKVIKTQRVPLFNFVNDYRNWEDFGSWVVEDPTMKVVYPANTSGLNSSFSWQGNDGGGNMKTTAITDTQTISQKMDFDGTTADVSWVFKDTLGGTKVTWKSKGTMSFAFKIYSALNGGADKVIGTMYEKSLANLDKILVYETNTFDIKVDGVVKKLETFYINQSFTSEIAKIAKNVRVVVPQLIAFCEANGIETNGKPFVIYHTYDTTSGLAKISICIPIKKEIFTSSGSDILTGKLEPFEAVKTTLKGDYSHTKQAVEKSTAYINNQKISPDLTWSHLEIYTVGKSEIANPSKWVTEIYYPIKPKAVPVEKQAVYTPKTETTTPTHTPPPVKQEESEF</sequence>
<dbReference type="CDD" id="cd07818">
    <property type="entry name" value="SRPBCC_1"/>
    <property type="match status" value="1"/>
</dbReference>
<name>A0A9X3C3X9_9FLAO</name>
<evidence type="ECO:0000313" key="3">
    <source>
        <dbReference type="Proteomes" id="UP001151079"/>
    </source>
</evidence>
<gene>
    <name evidence="2" type="ORF">OIU83_00955</name>
</gene>
<dbReference type="InterPro" id="IPR023393">
    <property type="entry name" value="START-like_dom_sf"/>
</dbReference>
<evidence type="ECO:0000313" key="2">
    <source>
        <dbReference type="EMBL" id="MCV9926204.1"/>
    </source>
</evidence>
<dbReference type="EMBL" id="JAOZEW010000001">
    <property type="protein sequence ID" value="MCV9926204.1"/>
    <property type="molecule type" value="Genomic_DNA"/>
</dbReference>
<keyword evidence="3" id="KW-1185">Reference proteome</keyword>
<feature type="compositionally biased region" description="Low complexity" evidence="1">
    <location>
        <begin position="350"/>
        <end position="359"/>
    </location>
</feature>
<reference evidence="2" key="1">
    <citation type="submission" date="2022-10" db="EMBL/GenBank/DDBJ databases">
        <title>Two novel species of Flavobacterium.</title>
        <authorList>
            <person name="Liu Q."/>
            <person name="Xin Y.-H."/>
        </authorList>
    </citation>
    <scope>NUCLEOTIDE SEQUENCE</scope>
    <source>
        <strain evidence="2">LS1R49</strain>
    </source>
</reference>
<feature type="region of interest" description="Disordered" evidence="1">
    <location>
        <begin position="348"/>
        <end position="372"/>
    </location>
</feature>
<dbReference type="SUPFAM" id="SSF55961">
    <property type="entry name" value="Bet v1-like"/>
    <property type="match status" value="1"/>
</dbReference>
<comment type="caution">
    <text evidence="2">The sequence shown here is derived from an EMBL/GenBank/DDBJ whole genome shotgun (WGS) entry which is preliminary data.</text>
</comment>
<proteinExistence type="predicted"/>